<keyword evidence="5" id="KW-1185">Reference proteome</keyword>
<dbReference type="AlphaFoldDB" id="A0A076FCW6"/>
<evidence type="ECO:0000256" key="2">
    <source>
        <dbReference type="ARBA" id="ARBA00022729"/>
    </source>
</evidence>
<keyword evidence="2" id="KW-0732">Signal</keyword>
<dbReference type="OrthoDB" id="9776235at2"/>
<evidence type="ECO:0000313" key="4">
    <source>
        <dbReference type="EMBL" id="AII15473.1"/>
    </source>
</evidence>
<dbReference type="PANTHER" id="PTHR34216">
    <property type="match status" value="1"/>
</dbReference>
<dbReference type="Proteomes" id="UP000028486">
    <property type="component" value="Chromosome"/>
</dbReference>
<accession>A0A076FCW6</accession>
<protein>
    <submittedName>
        <fullName evidence="4">Polysaccharide deacetylase</fullName>
    </submittedName>
</protein>
<evidence type="ECO:0000313" key="5">
    <source>
        <dbReference type="Proteomes" id="UP000028486"/>
    </source>
</evidence>
<sequence>MRTLLLLCAFFTWVFADAHIFIYHRFDDARHPSTSILSQALRNQFNYFKQNGYKVVKLDEIIKKVEAKEEVPDNWVALSVDDSYKSFYENGLPIFREFGYPFTLFIYVEASQKGYGDFMSFEQIKRSAEYGDIAYHSYSHPHMTHLEREELRRDFTLGLEVFEANLGFKPKYFSYPYGEFDENVAKIAESYGFKAIFNQNLGAVSKDSNLSSLDRIALFSDTNLKSNLASKYLKAEFIEPKVYPKDGNLAKIIARIDTNSSKVSLYISGLGSKEVEVKNGIIEVDIDQKITKDRVRIIINDKLKTATQIITKDKNAK</sequence>
<dbReference type="STRING" id="1244531.CIG2463D_1857"/>
<dbReference type="SUPFAM" id="SSF88713">
    <property type="entry name" value="Glycoside hydrolase/deacetylase"/>
    <property type="match status" value="1"/>
</dbReference>
<comment type="subcellular location">
    <subcellularLocation>
        <location evidence="1">Secreted</location>
    </subcellularLocation>
</comment>
<dbReference type="HOGENOM" id="CLU_030024_0_0_7"/>
<dbReference type="KEGG" id="caj:CIG1485E_1659"/>
<dbReference type="InterPro" id="IPR002509">
    <property type="entry name" value="NODB_dom"/>
</dbReference>
<dbReference type="CDD" id="cd10973">
    <property type="entry name" value="CE4_DAC_u4_5s"/>
    <property type="match status" value="1"/>
</dbReference>
<reference evidence="5" key="1">
    <citation type="journal article" date="2014" name="Genome Announc.">
        <title>Complete Genome Sequence of Campylobacter iguaniorum Strain 1485ET, Isolated from a Bearded Dragon (Pogona vitticeps).</title>
        <authorList>
            <person name="Gilbert M.J."/>
            <person name="Miller W.G."/>
            <person name="Yee E."/>
            <person name="Kik M."/>
            <person name="Wagenaar J.A."/>
            <person name="Duim B."/>
        </authorList>
    </citation>
    <scope>NUCLEOTIDE SEQUENCE [LARGE SCALE GENOMIC DNA]</scope>
    <source>
        <strain evidence="5">1485E</strain>
    </source>
</reference>
<evidence type="ECO:0000259" key="3">
    <source>
        <dbReference type="PROSITE" id="PS51677"/>
    </source>
</evidence>
<dbReference type="GO" id="GO:0005576">
    <property type="term" value="C:extracellular region"/>
    <property type="evidence" value="ECO:0007669"/>
    <property type="project" value="UniProtKB-SubCell"/>
</dbReference>
<dbReference type="Gene3D" id="3.20.20.370">
    <property type="entry name" value="Glycoside hydrolase/deacetylase"/>
    <property type="match status" value="1"/>
</dbReference>
<dbReference type="GO" id="GO:0005975">
    <property type="term" value="P:carbohydrate metabolic process"/>
    <property type="evidence" value="ECO:0007669"/>
    <property type="project" value="InterPro"/>
</dbReference>
<organism evidence="4 5">
    <name type="scientific">Campylobacter iguaniorum</name>
    <dbReference type="NCBI Taxonomy" id="1244531"/>
    <lineage>
        <taxon>Bacteria</taxon>
        <taxon>Pseudomonadati</taxon>
        <taxon>Campylobacterota</taxon>
        <taxon>Epsilonproteobacteria</taxon>
        <taxon>Campylobacterales</taxon>
        <taxon>Campylobacteraceae</taxon>
        <taxon>Campylobacter</taxon>
    </lineage>
</organism>
<dbReference type="GO" id="GO:0016810">
    <property type="term" value="F:hydrolase activity, acting on carbon-nitrogen (but not peptide) bonds"/>
    <property type="evidence" value="ECO:0007669"/>
    <property type="project" value="InterPro"/>
</dbReference>
<dbReference type="InterPro" id="IPR011330">
    <property type="entry name" value="Glyco_hydro/deAcase_b/a-brl"/>
</dbReference>
<dbReference type="Pfam" id="PF01522">
    <property type="entry name" value="Polysacc_deac_1"/>
    <property type="match status" value="1"/>
</dbReference>
<gene>
    <name evidence="4" type="ORF">CIG1485E_1659</name>
</gene>
<dbReference type="eggNOG" id="COG0726">
    <property type="taxonomic scope" value="Bacteria"/>
</dbReference>
<feature type="domain" description="NodB homology" evidence="3">
    <location>
        <begin position="74"/>
        <end position="317"/>
    </location>
</feature>
<dbReference type="InterPro" id="IPR051398">
    <property type="entry name" value="Polysacch_Deacetylase"/>
</dbReference>
<dbReference type="RefSeq" id="WP_038455372.1">
    <property type="nucleotide sequence ID" value="NZ_CP009043.1"/>
</dbReference>
<evidence type="ECO:0000256" key="1">
    <source>
        <dbReference type="ARBA" id="ARBA00004613"/>
    </source>
</evidence>
<proteinExistence type="predicted"/>
<dbReference type="EMBL" id="CP009043">
    <property type="protein sequence ID" value="AII15473.1"/>
    <property type="molecule type" value="Genomic_DNA"/>
</dbReference>
<name>A0A076FCW6_9BACT</name>
<dbReference type="PANTHER" id="PTHR34216:SF3">
    <property type="entry name" value="POLY-BETA-1,6-N-ACETYL-D-GLUCOSAMINE N-DEACETYLASE"/>
    <property type="match status" value="1"/>
</dbReference>
<dbReference type="PROSITE" id="PS51677">
    <property type="entry name" value="NODB"/>
    <property type="match status" value="1"/>
</dbReference>